<gene>
    <name evidence="6" type="ORF">BDV96DRAFT_606096</name>
</gene>
<dbReference type="PANTHER" id="PTHR37543">
    <property type="entry name" value="CCCH ZINC FINGER DNA BINDING PROTEIN (AFU_ORTHOLOGUE AFUA_5G12760)"/>
    <property type="match status" value="1"/>
</dbReference>
<feature type="domain" description="C3H1-type" evidence="5">
    <location>
        <begin position="357"/>
        <end position="385"/>
    </location>
</feature>
<evidence type="ECO:0000256" key="1">
    <source>
        <dbReference type="ARBA" id="ARBA00022723"/>
    </source>
</evidence>
<reference evidence="6" key="1">
    <citation type="journal article" date="2020" name="Stud. Mycol.">
        <title>101 Dothideomycetes genomes: a test case for predicting lifestyles and emergence of pathogens.</title>
        <authorList>
            <person name="Haridas S."/>
            <person name="Albert R."/>
            <person name="Binder M."/>
            <person name="Bloem J."/>
            <person name="Labutti K."/>
            <person name="Salamov A."/>
            <person name="Andreopoulos B."/>
            <person name="Baker S."/>
            <person name="Barry K."/>
            <person name="Bills G."/>
            <person name="Bluhm B."/>
            <person name="Cannon C."/>
            <person name="Castanera R."/>
            <person name="Culley D."/>
            <person name="Daum C."/>
            <person name="Ezra D."/>
            <person name="Gonzalez J."/>
            <person name="Henrissat B."/>
            <person name="Kuo A."/>
            <person name="Liang C."/>
            <person name="Lipzen A."/>
            <person name="Lutzoni F."/>
            <person name="Magnuson J."/>
            <person name="Mondo S."/>
            <person name="Nolan M."/>
            <person name="Ohm R."/>
            <person name="Pangilinan J."/>
            <person name="Park H.-J."/>
            <person name="Ramirez L."/>
            <person name="Alfaro M."/>
            <person name="Sun H."/>
            <person name="Tritt A."/>
            <person name="Yoshinaga Y."/>
            <person name="Zwiers L.-H."/>
            <person name="Turgeon B."/>
            <person name="Goodwin S."/>
            <person name="Spatafora J."/>
            <person name="Crous P."/>
            <person name="Grigoriev I."/>
        </authorList>
    </citation>
    <scope>NUCLEOTIDE SEQUENCE</scope>
    <source>
        <strain evidence="6">CBS 627.86</strain>
    </source>
</reference>
<keyword evidence="3 4" id="KW-0862">Zinc</keyword>
<dbReference type="InterPro" id="IPR057654">
    <property type="entry name" value="Znf-CCCH_tandem"/>
</dbReference>
<dbReference type="OrthoDB" id="3512845at2759"/>
<dbReference type="PROSITE" id="PS50103">
    <property type="entry name" value="ZF_C3H1"/>
    <property type="match status" value="1"/>
</dbReference>
<keyword evidence="7" id="KW-1185">Reference proteome</keyword>
<dbReference type="Pfam" id="PF25543">
    <property type="entry name" value="zf-CCCH_tandem"/>
    <property type="match status" value="1"/>
</dbReference>
<dbReference type="AlphaFoldDB" id="A0A6A5YNQ5"/>
<dbReference type="InterPro" id="IPR036855">
    <property type="entry name" value="Znf_CCCH_sf"/>
</dbReference>
<evidence type="ECO:0000256" key="4">
    <source>
        <dbReference type="PROSITE-ProRule" id="PRU00723"/>
    </source>
</evidence>
<accession>A0A6A5YNQ5</accession>
<dbReference type="Proteomes" id="UP000799770">
    <property type="component" value="Unassembled WGS sequence"/>
</dbReference>
<protein>
    <submittedName>
        <fullName evidence="6">CCCH zinc finger DNA binding protein</fullName>
    </submittedName>
</protein>
<keyword evidence="1 4" id="KW-0479">Metal-binding</keyword>
<dbReference type="Pfam" id="PF25540">
    <property type="entry name" value="DUF7923"/>
    <property type="match status" value="1"/>
</dbReference>
<dbReference type="EMBL" id="ML977351">
    <property type="protein sequence ID" value="KAF2107818.1"/>
    <property type="molecule type" value="Genomic_DNA"/>
</dbReference>
<dbReference type="PANTHER" id="PTHR37543:SF1">
    <property type="entry name" value="CCCH ZINC FINGER DNA BINDING PROTEIN (AFU_ORTHOLOGUE AFUA_5G12760)"/>
    <property type="match status" value="1"/>
</dbReference>
<keyword evidence="2 4" id="KW-0863">Zinc-finger</keyword>
<dbReference type="InterPro" id="IPR000571">
    <property type="entry name" value="Znf_CCCH"/>
</dbReference>
<proteinExistence type="predicted"/>
<sequence>MSSLVAFEARLAQLMAVEDEKTSLVKDLLARVDLLENSLSKNEFALEKERDCSFMYQSKHNAVKDELRKLKQSLEQVDFVSVLVDGDCMNFVDDLIKAGEDGGRQAARQLIAGVTEYLRTNYPTIPVNVRIVVRVYANLQGLAKAYRDGQVLSNPADLGAFVNGFNKENALCDFVNAGDGKECADEKLKADDIAMFHMNIDIAQCRHIIFGGSADNGYARLLGPYGDSTKITLMEGQPFARELVDLASKLPTLRCKNVFRDTTYHVSRQLRNGPTPPTTPQPDAVMSNYSSAATAVSSSQTTAIQAVSPLVTNPIAMNPQTGVTVSHTNGQRRIARNAAGQRVDLPIQAPRADVKAMKSKRYCNEYQLLGRCHYGQKCDFQHGERVSGSRFVALRVVARLSPCRIGLLCSNVNCIQGHRCMKENCERGSKCLFSTEMHGVDSRVVSWDG</sequence>
<organism evidence="6 7">
    <name type="scientific">Lophiotrema nucula</name>
    <dbReference type="NCBI Taxonomy" id="690887"/>
    <lineage>
        <taxon>Eukaryota</taxon>
        <taxon>Fungi</taxon>
        <taxon>Dikarya</taxon>
        <taxon>Ascomycota</taxon>
        <taxon>Pezizomycotina</taxon>
        <taxon>Dothideomycetes</taxon>
        <taxon>Pleosporomycetidae</taxon>
        <taxon>Pleosporales</taxon>
        <taxon>Lophiotremataceae</taxon>
        <taxon>Lophiotrema</taxon>
    </lineage>
</organism>
<evidence type="ECO:0000313" key="6">
    <source>
        <dbReference type="EMBL" id="KAF2107818.1"/>
    </source>
</evidence>
<name>A0A6A5YNQ5_9PLEO</name>
<evidence type="ECO:0000313" key="7">
    <source>
        <dbReference type="Proteomes" id="UP000799770"/>
    </source>
</evidence>
<dbReference type="SUPFAM" id="SSF90229">
    <property type="entry name" value="CCCH zinc finger"/>
    <property type="match status" value="1"/>
</dbReference>
<dbReference type="GO" id="GO:0008270">
    <property type="term" value="F:zinc ion binding"/>
    <property type="evidence" value="ECO:0007669"/>
    <property type="project" value="UniProtKB-KW"/>
</dbReference>
<evidence type="ECO:0000256" key="2">
    <source>
        <dbReference type="ARBA" id="ARBA00022771"/>
    </source>
</evidence>
<evidence type="ECO:0000259" key="5">
    <source>
        <dbReference type="PROSITE" id="PS50103"/>
    </source>
</evidence>
<feature type="zinc finger region" description="C3H1-type" evidence="4">
    <location>
        <begin position="357"/>
        <end position="385"/>
    </location>
</feature>
<dbReference type="Pfam" id="PF25542">
    <property type="entry name" value="zf-CCCH_12"/>
    <property type="match status" value="1"/>
</dbReference>
<dbReference type="InterPro" id="IPR057683">
    <property type="entry name" value="DUF7923"/>
</dbReference>
<evidence type="ECO:0000256" key="3">
    <source>
        <dbReference type="ARBA" id="ARBA00022833"/>
    </source>
</evidence>